<dbReference type="InterPro" id="IPR005667">
    <property type="entry name" value="Sulph_transpt2"/>
</dbReference>
<name>A0A1U7CRD6_9BACT</name>
<evidence type="ECO:0000313" key="11">
    <source>
        <dbReference type="EMBL" id="APW61507.1"/>
    </source>
</evidence>
<comment type="caution">
    <text evidence="9">Lacks conserved residue(s) required for the propagation of feature annotation.</text>
</comment>
<dbReference type="PANTHER" id="PTHR30406:SF8">
    <property type="entry name" value="SULFATE TRANSPORT SYSTEM PERMEASE PROTEIN CYST"/>
    <property type="match status" value="1"/>
</dbReference>
<proteinExistence type="inferred from homology"/>
<evidence type="ECO:0000256" key="4">
    <source>
        <dbReference type="ARBA" id="ARBA00022692"/>
    </source>
</evidence>
<evidence type="ECO:0000256" key="6">
    <source>
        <dbReference type="ARBA" id="ARBA00023032"/>
    </source>
</evidence>
<dbReference type="PANTHER" id="PTHR30406">
    <property type="entry name" value="SULFATE TRANSPORT SYSTEM PERMEASE PROTEIN"/>
    <property type="match status" value="1"/>
</dbReference>
<evidence type="ECO:0000256" key="8">
    <source>
        <dbReference type="ARBA" id="ARBA00025323"/>
    </source>
</evidence>
<gene>
    <name evidence="11" type="primary">cysT</name>
    <name evidence="11" type="ORF">BSF38_03022</name>
</gene>
<dbReference type="GO" id="GO:0005886">
    <property type="term" value="C:plasma membrane"/>
    <property type="evidence" value="ECO:0007669"/>
    <property type="project" value="UniProtKB-SubCell"/>
</dbReference>
<dbReference type="InterPro" id="IPR035906">
    <property type="entry name" value="MetI-like_sf"/>
</dbReference>
<keyword evidence="3 9" id="KW-0813">Transport</keyword>
<dbReference type="EMBL" id="CP019082">
    <property type="protein sequence ID" value="APW61507.1"/>
    <property type="molecule type" value="Genomic_DNA"/>
</dbReference>
<dbReference type="Gene3D" id="1.10.3720.10">
    <property type="entry name" value="MetI-like"/>
    <property type="match status" value="1"/>
</dbReference>
<evidence type="ECO:0000259" key="10">
    <source>
        <dbReference type="PROSITE" id="PS50928"/>
    </source>
</evidence>
<evidence type="ECO:0000256" key="1">
    <source>
        <dbReference type="ARBA" id="ARBA00004651"/>
    </source>
</evidence>
<comment type="subcellular location">
    <subcellularLocation>
        <location evidence="1">Cell membrane</location>
        <topology evidence="1">Multi-pass membrane protein</topology>
    </subcellularLocation>
</comment>
<dbReference type="AlphaFoldDB" id="A0A1U7CRD6"/>
<dbReference type="SUPFAM" id="SSF161098">
    <property type="entry name" value="MetI-like"/>
    <property type="match status" value="1"/>
</dbReference>
<dbReference type="PROSITE" id="PS50928">
    <property type="entry name" value="ABC_TM1"/>
    <property type="match status" value="1"/>
</dbReference>
<evidence type="ECO:0000256" key="3">
    <source>
        <dbReference type="ARBA" id="ARBA00022448"/>
    </source>
</evidence>
<dbReference type="Pfam" id="PF00528">
    <property type="entry name" value="BPD_transp_1"/>
    <property type="match status" value="1"/>
</dbReference>
<keyword evidence="6 9" id="KW-0764">Sulfate transport</keyword>
<dbReference type="GO" id="GO:0015419">
    <property type="term" value="F:ABC-type sulfate transporter activity"/>
    <property type="evidence" value="ECO:0007669"/>
    <property type="project" value="UniProtKB-UniRule"/>
</dbReference>
<feature type="domain" description="ABC transmembrane type-1" evidence="10">
    <location>
        <begin position="63"/>
        <end position="267"/>
    </location>
</feature>
<sequence>MAIGARTLQRHRPSQGLTLRATSLFYLGVMVVLPMLAMTIQAVQPGPRAFWEAISEPYAWHALKLTFVTALIMVAVNVVTGTATAWVLVRYQFPGRSLVNALIDLPFAVPTVVTGVMLVAFYGPSSVVGAVIGKAGWKIIYDQPGIILALLFVTYPFVIRSVQPVLIELDRAEEEAAATLGARPWTTFVRVTLPTLWPSILTGAGLSFSRALGEFGSVVMVAGNQPLLTKTAPIYVFGEIESGNRSGALAVSAVLLASSLLILVGLNALQRRGGVHDGN</sequence>
<dbReference type="NCBIfam" id="TIGR00969">
    <property type="entry name" value="3a0106s02"/>
    <property type="match status" value="1"/>
</dbReference>
<evidence type="ECO:0000313" key="12">
    <source>
        <dbReference type="Proteomes" id="UP000186309"/>
    </source>
</evidence>
<dbReference type="STRING" id="1387353.BSF38_03022"/>
<comment type="function">
    <text evidence="8">Part of the ABC transporter complex CysAWTP (TC 3.A.1.6.1) involved in sulfate/thiosulfate import. Probably responsible for the translocation of the substrate across the membrane.</text>
</comment>
<dbReference type="NCBIfam" id="TIGR02139">
    <property type="entry name" value="permease_CysT"/>
    <property type="match status" value="1"/>
</dbReference>
<keyword evidence="4 9" id="KW-0812">Transmembrane</keyword>
<comment type="similarity">
    <text evidence="9">Belongs to the binding-protein-dependent transport system permease family. CysTW subfamily.</text>
</comment>
<protein>
    <recommendedName>
        <fullName evidence="9">Sulfate transport system permease protein CysT</fullName>
    </recommendedName>
</protein>
<feature type="transmembrane region" description="Helical" evidence="9">
    <location>
        <begin position="63"/>
        <end position="89"/>
    </location>
</feature>
<keyword evidence="7 9" id="KW-0472">Membrane</keyword>
<keyword evidence="5 9" id="KW-1133">Transmembrane helix</keyword>
<dbReference type="RefSeq" id="WP_076346912.1">
    <property type="nucleotide sequence ID" value="NZ_CP019082.1"/>
</dbReference>
<feature type="transmembrane region" description="Helical" evidence="9">
    <location>
        <begin position="21"/>
        <end position="43"/>
    </location>
</feature>
<dbReference type="InterPro" id="IPR011865">
    <property type="entry name" value="CysT_permease"/>
</dbReference>
<evidence type="ECO:0000256" key="2">
    <source>
        <dbReference type="ARBA" id="ARBA00011779"/>
    </source>
</evidence>
<reference evidence="12" key="1">
    <citation type="submission" date="2016-12" db="EMBL/GenBank/DDBJ databases">
        <title>Comparative genomics of four Isosphaeraceae planctomycetes: a common pool of plasmids and glycoside hydrolase genes.</title>
        <authorList>
            <person name="Ivanova A."/>
        </authorList>
    </citation>
    <scope>NUCLEOTIDE SEQUENCE [LARGE SCALE GENOMIC DNA]</scope>
    <source>
        <strain evidence="12">PX4</strain>
    </source>
</reference>
<evidence type="ECO:0000256" key="5">
    <source>
        <dbReference type="ARBA" id="ARBA00022989"/>
    </source>
</evidence>
<feature type="transmembrane region" description="Helical" evidence="9">
    <location>
        <begin position="143"/>
        <end position="162"/>
    </location>
</feature>
<accession>A0A1U7CRD6</accession>
<dbReference type="Proteomes" id="UP000186309">
    <property type="component" value="Chromosome"/>
</dbReference>
<dbReference type="OrthoDB" id="266229at2"/>
<keyword evidence="12" id="KW-1185">Reference proteome</keyword>
<feature type="transmembrane region" description="Helical" evidence="9">
    <location>
        <begin position="248"/>
        <end position="269"/>
    </location>
</feature>
<comment type="subunit">
    <text evidence="2">The complex is composed of two ATP-binding proteins (CysA), two transmembrane proteins (CysT and CysW) and a solute-binding protein (CysP).</text>
</comment>
<dbReference type="InterPro" id="IPR000515">
    <property type="entry name" value="MetI-like"/>
</dbReference>
<evidence type="ECO:0000256" key="9">
    <source>
        <dbReference type="RuleBase" id="RU366001"/>
    </source>
</evidence>
<comment type="function">
    <text evidence="9">Part of the ABC transporter complex (TC 3.A.1.6.1) involved in sulfate/thiosulfate import.</text>
</comment>
<dbReference type="CDD" id="cd06261">
    <property type="entry name" value="TM_PBP2"/>
    <property type="match status" value="1"/>
</dbReference>
<dbReference type="KEGG" id="pbor:BSF38_03022"/>
<feature type="transmembrane region" description="Helical" evidence="9">
    <location>
        <begin position="101"/>
        <end position="123"/>
    </location>
</feature>
<evidence type="ECO:0000256" key="7">
    <source>
        <dbReference type="ARBA" id="ARBA00023136"/>
    </source>
</evidence>
<organism evidence="11 12">
    <name type="scientific">Paludisphaera borealis</name>
    <dbReference type="NCBI Taxonomy" id="1387353"/>
    <lineage>
        <taxon>Bacteria</taxon>
        <taxon>Pseudomonadati</taxon>
        <taxon>Planctomycetota</taxon>
        <taxon>Planctomycetia</taxon>
        <taxon>Isosphaerales</taxon>
        <taxon>Isosphaeraceae</taxon>
        <taxon>Paludisphaera</taxon>
    </lineage>
</organism>